<evidence type="ECO:0000313" key="2">
    <source>
        <dbReference type="EMBL" id="MBD2182126.1"/>
    </source>
</evidence>
<dbReference type="EMBL" id="JACJPW010000031">
    <property type="protein sequence ID" value="MBD2182126.1"/>
    <property type="molecule type" value="Genomic_DNA"/>
</dbReference>
<dbReference type="Proteomes" id="UP000641646">
    <property type="component" value="Unassembled WGS sequence"/>
</dbReference>
<dbReference type="AlphaFoldDB" id="A0A926VDW7"/>
<accession>A0A926VDW7</accession>
<reference evidence="2" key="1">
    <citation type="journal article" date="2015" name="ISME J.">
        <title>Draft Genome Sequence of Streptomyces incarnatus NRRL8089, which Produces the Nucleoside Antibiotic Sinefungin.</title>
        <authorList>
            <person name="Oshima K."/>
            <person name="Hattori M."/>
            <person name="Shimizu H."/>
            <person name="Fukuda K."/>
            <person name="Nemoto M."/>
            <person name="Inagaki K."/>
            <person name="Tamura T."/>
        </authorList>
    </citation>
    <scope>NUCLEOTIDE SEQUENCE</scope>
    <source>
        <strain evidence="2">FACHB-1375</strain>
    </source>
</reference>
<evidence type="ECO:0000259" key="1">
    <source>
        <dbReference type="Pfam" id="PF08239"/>
    </source>
</evidence>
<protein>
    <submittedName>
        <fullName evidence="2">SH3 domain-containing protein</fullName>
    </submittedName>
</protein>
<dbReference type="Gene3D" id="2.30.30.40">
    <property type="entry name" value="SH3 Domains"/>
    <property type="match status" value="1"/>
</dbReference>
<organism evidence="2 3">
    <name type="scientific">Aerosakkonema funiforme FACHB-1375</name>
    <dbReference type="NCBI Taxonomy" id="2949571"/>
    <lineage>
        <taxon>Bacteria</taxon>
        <taxon>Bacillati</taxon>
        <taxon>Cyanobacteriota</taxon>
        <taxon>Cyanophyceae</taxon>
        <taxon>Oscillatoriophycideae</taxon>
        <taxon>Aerosakkonematales</taxon>
        <taxon>Aerosakkonemataceae</taxon>
        <taxon>Aerosakkonema</taxon>
    </lineage>
</organism>
<name>A0A926VDW7_9CYAN</name>
<sequence>MKLNFIFTTIASGFFTVLNTPILSSAQLDICRNYTVQDPRDTYVNLRATPNGRIIRRITNGTQVTATGIERNGWLQVRVGKSGSRGWIDGDGLVQNEDYVVFDPKDTGVNIRKEPNGEIIGRIPNGTTIDEPINYVGSWAEIPQFNGFINERLIREPDCDF</sequence>
<evidence type="ECO:0000313" key="3">
    <source>
        <dbReference type="Proteomes" id="UP000641646"/>
    </source>
</evidence>
<gene>
    <name evidence="2" type="ORF">H6G03_13595</name>
</gene>
<keyword evidence="3" id="KW-1185">Reference proteome</keyword>
<reference evidence="2" key="2">
    <citation type="submission" date="2020-08" db="EMBL/GenBank/DDBJ databases">
        <authorList>
            <person name="Chen M."/>
            <person name="Teng W."/>
            <person name="Zhao L."/>
            <person name="Hu C."/>
            <person name="Zhou Y."/>
            <person name="Han B."/>
            <person name="Song L."/>
            <person name="Shu W."/>
        </authorList>
    </citation>
    <scope>NUCLEOTIDE SEQUENCE</scope>
    <source>
        <strain evidence="2">FACHB-1375</strain>
    </source>
</reference>
<dbReference type="InterPro" id="IPR003646">
    <property type="entry name" value="SH3-like_bac-type"/>
</dbReference>
<proteinExistence type="predicted"/>
<dbReference type="RefSeq" id="WP_190464933.1">
    <property type="nucleotide sequence ID" value="NZ_JACJPW010000031.1"/>
</dbReference>
<dbReference type="Pfam" id="PF08239">
    <property type="entry name" value="SH3_3"/>
    <property type="match status" value="1"/>
</dbReference>
<feature type="domain" description="SH3b" evidence="1">
    <location>
        <begin position="43"/>
        <end position="92"/>
    </location>
</feature>
<comment type="caution">
    <text evidence="2">The sequence shown here is derived from an EMBL/GenBank/DDBJ whole genome shotgun (WGS) entry which is preliminary data.</text>
</comment>